<protein>
    <submittedName>
        <fullName evidence="5">DUF86 domain-containing protein</fullName>
    </submittedName>
</protein>
<organism evidence="5 6">
    <name type="scientific">Candidatus Competibacter phosphatis</name>
    <dbReference type="NCBI Taxonomy" id="221280"/>
    <lineage>
        <taxon>Bacteria</taxon>
        <taxon>Pseudomonadati</taxon>
        <taxon>Pseudomonadota</taxon>
        <taxon>Gammaproteobacteria</taxon>
        <taxon>Candidatus Competibacteraceae</taxon>
        <taxon>Candidatus Competibacter</taxon>
    </lineage>
</organism>
<keyword evidence="2" id="KW-0540">Nuclease</keyword>
<sequence length="136" mass="15692">MPDDVVLNKVAVIERYLGRIREEYEGHESELAIHFTKQDSIILNLLRACEASIDVAMHRVRVNRLGIPQDSRDAFSLLERAHLIPADLSRRLQAMVGFRNVAIHDYQKLNLDIVRSVLSGHLVDFETYCQLLLRQE</sequence>
<keyword evidence="1" id="KW-1277">Toxin-antitoxin system</keyword>
<evidence type="ECO:0000313" key="5">
    <source>
        <dbReference type="EMBL" id="NMQ17820.1"/>
    </source>
</evidence>
<keyword evidence="3" id="KW-0378">Hydrolase</keyword>
<dbReference type="InterPro" id="IPR052379">
    <property type="entry name" value="Type_VII_TA_RNase"/>
</dbReference>
<dbReference type="InterPro" id="IPR008201">
    <property type="entry name" value="HepT-like"/>
</dbReference>
<evidence type="ECO:0000256" key="3">
    <source>
        <dbReference type="ARBA" id="ARBA00022801"/>
    </source>
</evidence>
<reference evidence="5 6" key="1">
    <citation type="submission" date="2019-03" db="EMBL/GenBank/DDBJ databases">
        <title>Metabolic reconstructions from genomes of highly enriched 'Candidatus Accumulibacter' and 'Candidatus Competibacter' bioreactor populations.</title>
        <authorList>
            <person name="Annavajhala M.K."/>
            <person name="Welles L."/>
            <person name="Abbas B."/>
            <person name="Sorokin D."/>
            <person name="Park H."/>
            <person name="Van Loosdrecht M."/>
            <person name="Chandran K."/>
        </authorList>
    </citation>
    <scope>NUCLEOTIDE SEQUENCE [LARGE SCALE GENOMIC DNA]</scope>
    <source>
        <strain evidence="5 6">SBR_G</strain>
    </source>
</reference>
<name>A0ABX1TIX4_9GAMM</name>
<evidence type="ECO:0000256" key="4">
    <source>
        <dbReference type="ARBA" id="ARBA00024207"/>
    </source>
</evidence>
<dbReference type="InterPro" id="IPR037038">
    <property type="entry name" value="HepT-like_sf"/>
</dbReference>
<accession>A0ABX1TIX4</accession>
<evidence type="ECO:0000256" key="2">
    <source>
        <dbReference type="ARBA" id="ARBA00022722"/>
    </source>
</evidence>
<dbReference type="NCBIfam" id="NF047751">
    <property type="entry name" value="HepT_toxin"/>
    <property type="match status" value="1"/>
</dbReference>
<dbReference type="Gene3D" id="1.20.120.580">
    <property type="entry name" value="bsu32300-like"/>
    <property type="match status" value="1"/>
</dbReference>
<keyword evidence="6" id="KW-1185">Reference proteome</keyword>
<evidence type="ECO:0000313" key="6">
    <source>
        <dbReference type="Proteomes" id="UP000760480"/>
    </source>
</evidence>
<dbReference type="PANTHER" id="PTHR33397">
    <property type="entry name" value="UPF0331 PROTEIN YUTE"/>
    <property type="match status" value="1"/>
</dbReference>
<comment type="caution">
    <text evidence="5">The sequence shown here is derived from an EMBL/GenBank/DDBJ whole genome shotgun (WGS) entry which is preliminary data.</text>
</comment>
<comment type="similarity">
    <text evidence="4">Belongs to the HepT RNase toxin family.</text>
</comment>
<dbReference type="RefSeq" id="WP_169247073.1">
    <property type="nucleotide sequence ID" value="NZ_SPMZ01000002.1"/>
</dbReference>
<dbReference type="PANTHER" id="PTHR33397:SF3">
    <property type="entry name" value="MRNA NUCLEASE HEPT"/>
    <property type="match status" value="1"/>
</dbReference>
<proteinExistence type="inferred from homology"/>
<dbReference type="Proteomes" id="UP000760480">
    <property type="component" value="Unassembled WGS sequence"/>
</dbReference>
<dbReference type="Pfam" id="PF01934">
    <property type="entry name" value="HepT-like"/>
    <property type="match status" value="1"/>
</dbReference>
<evidence type="ECO:0000256" key="1">
    <source>
        <dbReference type="ARBA" id="ARBA00022649"/>
    </source>
</evidence>
<gene>
    <name evidence="5" type="ORF">E4P82_00540</name>
</gene>
<dbReference type="EMBL" id="SPMZ01000002">
    <property type="protein sequence ID" value="NMQ17820.1"/>
    <property type="molecule type" value="Genomic_DNA"/>
</dbReference>